<dbReference type="GO" id="GO:0006423">
    <property type="term" value="P:cysteinyl-tRNA aminoacylation"/>
    <property type="evidence" value="ECO:0007669"/>
    <property type="project" value="UniProtKB-UniRule"/>
</dbReference>
<keyword evidence="9 13" id="KW-0067">ATP-binding</keyword>
<proteinExistence type="inferred from homology"/>
<sequence>MTDLFIHDSAARTTRRFEPIDPNHVRMYVCGPTVYDLAHLGNARPVVVFDVLARLLRRIYPRVTYVRNITDVDDKINARSRESGEPIGAITARTTEDFHRDMAALGALPPDVEPRATQHIAEMIALIERLIANGHAYAADGHVLFSVPSFADYGKLSGRSPDELLAGARVDVAPYKRDAGDFVLWKPSDDATPGWDSPWGRGRPGWHIECSAMSWKHLGEEFDIHGGGHDLIFPHHENEVAQSVCAFPGHGFAHYWMHNGMLLVDGEKMSKSLGNFMTVRDILDKGWRFGEAFRLLLLRTHYRQALDFTMAGLEEAKAELDDHYAMLSRAPAAPGGGIASQLADWAVAPLLDDLNTPLALARLRDLRTLENAVTVGGSPAVAMERARLTVPPAPGVAAKAFREAAGVLGVAAWNADDWLKGRAPRADAAVPGAMLSAQVSHLQGQAVASGQHDEEADIDAAIAARLAARKAKNWAEADRIRDELKAQGIVLEDGPAGTTWRRA</sequence>
<reference evidence="16" key="1">
    <citation type="submission" date="2020-01" db="EMBL/GenBank/DDBJ databases">
        <authorList>
            <person name="Rat A."/>
        </authorList>
    </citation>
    <scope>NUCLEOTIDE SEQUENCE</scope>
    <source>
        <strain evidence="16">LMG 31228</strain>
    </source>
</reference>
<dbReference type="InterPro" id="IPR032678">
    <property type="entry name" value="tRNA-synt_1_cat_dom"/>
</dbReference>
<keyword evidence="10 13" id="KW-0648">Protein biosynthesis</keyword>
<evidence type="ECO:0000313" key="17">
    <source>
        <dbReference type="Proteomes" id="UP001138709"/>
    </source>
</evidence>
<feature type="domain" description="Cysteinyl-tRNA ligase anticodon binding" evidence="15">
    <location>
        <begin position="453"/>
        <end position="501"/>
    </location>
</feature>
<feature type="binding site" evidence="13">
    <location>
        <position position="271"/>
    </location>
    <ligand>
        <name>ATP</name>
        <dbReference type="ChEBI" id="CHEBI:30616"/>
    </ligand>
</feature>
<feature type="short sequence motif" description="'HIGH' region" evidence="13">
    <location>
        <begin position="32"/>
        <end position="42"/>
    </location>
</feature>
<evidence type="ECO:0000256" key="9">
    <source>
        <dbReference type="ARBA" id="ARBA00022840"/>
    </source>
</evidence>
<evidence type="ECO:0000256" key="4">
    <source>
        <dbReference type="ARBA" id="ARBA00022490"/>
    </source>
</evidence>
<comment type="similarity">
    <text evidence="2 13">Belongs to the class-I aminoacyl-tRNA synthetase family.</text>
</comment>
<feature type="binding site" evidence="13">
    <location>
        <position position="30"/>
    </location>
    <ligand>
        <name>Zn(2+)</name>
        <dbReference type="ChEBI" id="CHEBI:29105"/>
    </ligand>
</feature>
<dbReference type="PANTHER" id="PTHR10890:SF3">
    <property type="entry name" value="CYSTEINE--TRNA LIGASE, CYTOPLASMIC"/>
    <property type="match status" value="1"/>
</dbReference>
<reference evidence="16" key="2">
    <citation type="journal article" date="2021" name="Syst. Appl. Microbiol.">
        <title>Roseomonas hellenica sp. nov., isolated from roots of wild-growing Alkanna tinctoria.</title>
        <authorList>
            <person name="Rat A."/>
            <person name="Naranjo H.D."/>
            <person name="Lebbe L."/>
            <person name="Cnockaert M."/>
            <person name="Krigas N."/>
            <person name="Grigoriadou K."/>
            <person name="Maloupa E."/>
            <person name="Willems A."/>
        </authorList>
    </citation>
    <scope>NUCLEOTIDE SEQUENCE</scope>
    <source>
        <strain evidence="16">LMG 31228</strain>
    </source>
</reference>
<evidence type="ECO:0000256" key="6">
    <source>
        <dbReference type="ARBA" id="ARBA00022723"/>
    </source>
</evidence>
<dbReference type="Gene3D" id="1.20.120.1910">
    <property type="entry name" value="Cysteine-tRNA ligase, C-terminal anti-codon recognition domain"/>
    <property type="match status" value="1"/>
</dbReference>
<dbReference type="Gene3D" id="3.40.50.620">
    <property type="entry name" value="HUPs"/>
    <property type="match status" value="1"/>
</dbReference>
<feature type="binding site" evidence="13">
    <location>
        <position position="235"/>
    </location>
    <ligand>
        <name>Zn(2+)</name>
        <dbReference type="ChEBI" id="CHEBI:29105"/>
    </ligand>
</feature>
<dbReference type="GO" id="GO:0008270">
    <property type="term" value="F:zinc ion binding"/>
    <property type="evidence" value="ECO:0007669"/>
    <property type="project" value="UniProtKB-UniRule"/>
</dbReference>
<dbReference type="HAMAP" id="MF_00041">
    <property type="entry name" value="Cys_tRNA_synth"/>
    <property type="match status" value="1"/>
</dbReference>
<name>A0A9X9X998_9PROT</name>
<dbReference type="EMBL" id="JAAEDL010000005">
    <property type="protein sequence ID" value="MBR0680284.1"/>
    <property type="molecule type" value="Genomic_DNA"/>
</dbReference>
<dbReference type="NCBIfam" id="TIGR00435">
    <property type="entry name" value="cysS"/>
    <property type="match status" value="1"/>
</dbReference>
<dbReference type="EC" id="6.1.1.16" evidence="13"/>
<dbReference type="InterPro" id="IPR015803">
    <property type="entry name" value="Cys-tRNA-ligase"/>
</dbReference>
<evidence type="ECO:0000256" key="8">
    <source>
        <dbReference type="ARBA" id="ARBA00022833"/>
    </source>
</evidence>
<comment type="subcellular location">
    <subcellularLocation>
        <location evidence="1 13">Cytoplasm</location>
    </subcellularLocation>
</comment>
<dbReference type="Proteomes" id="UP001138709">
    <property type="component" value="Unassembled WGS sequence"/>
</dbReference>
<evidence type="ECO:0000256" key="3">
    <source>
        <dbReference type="ARBA" id="ARBA00011245"/>
    </source>
</evidence>
<dbReference type="Pfam" id="PF01406">
    <property type="entry name" value="tRNA-synt_1e"/>
    <property type="match status" value="1"/>
</dbReference>
<feature type="binding site" evidence="13">
    <location>
        <position position="210"/>
    </location>
    <ligand>
        <name>Zn(2+)</name>
        <dbReference type="ChEBI" id="CHEBI:29105"/>
    </ligand>
</feature>
<dbReference type="FunFam" id="3.40.50.620:FF:000068">
    <property type="entry name" value="Cysteine--tRNA ligase"/>
    <property type="match status" value="1"/>
</dbReference>
<dbReference type="GO" id="GO:0004817">
    <property type="term" value="F:cysteine-tRNA ligase activity"/>
    <property type="evidence" value="ECO:0007669"/>
    <property type="project" value="UniProtKB-UniRule"/>
</dbReference>
<keyword evidence="7 13" id="KW-0547">Nucleotide-binding</keyword>
<evidence type="ECO:0000256" key="5">
    <source>
        <dbReference type="ARBA" id="ARBA00022598"/>
    </source>
</evidence>
<evidence type="ECO:0000256" key="13">
    <source>
        <dbReference type="HAMAP-Rule" id="MF_00041"/>
    </source>
</evidence>
<dbReference type="PRINTS" id="PR00983">
    <property type="entry name" value="TRNASYNTHCYS"/>
</dbReference>
<comment type="caution">
    <text evidence="16">The sequence shown here is derived from an EMBL/GenBank/DDBJ whole genome shotgun (WGS) entry which is preliminary data.</text>
</comment>
<dbReference type="GO" id="GO:0005829">
    <property type="term" value="C:cytosol"/>
    <property type="evidence" value="ECO:0007669"/>
    <property type="project" value="TreeGrafter"/>
</dbReference>
<accession>A0A9X9X998</accession>
<evidence type="ECO:0000256" key="1">
    <source>
        <dbReference type="ARBA" id="ARBA00004496"/>
    </source>
</evidence>
<keyword evidence="8 13" id="KW-0862">Zinc</keyword>
<dbReference type="AlphaFoldDB" id="A0A9X9X998"/>
<keyword evidence="11 13" id="KW-0030">Aminoacyl-tRNA synthetase</keyword>
<gene>
    <name evidence="13" type="primary">cysS</name>
    <name evidence="16" type="ORF">GXW74_07285</name>
</gene>
<dbReference type="PANTHER" id="PTHR10890">
    <property type="entry name" value="CYSTEINYL-TRNA SYNTHETASE"/>
    <property type="match status" value="1"/>
</dbReference>
<dbReference type="SUPFAM" id="SSF47323">
    <property type="entry name" value="Anticodon-binding domain of a subclass of class I aminoacyl-tRNA synthetases"/>
    <property type="match status" value="1"/>
</dbReference>
<dbReference type="SUPFAM" id="SSF52374">
    <property type="entry name" value="Nucleotidylyl transferase"/>
    <property type="match status" value="1"/>
</dbReference>
<comment type="catalytic activity">
    <reaction evidence="12 13">
        <text>tRNA(Cys) + L-cysteine + ATP = L-cysteinyl-tRNA(Cys) + AMP + diphosphate</text>
        <dbReference type="Rhea" id="RHEA:17773"/>
        <dbReference type="Rhea" id="RHEA-COMP:9661"/>
        <dbReference type="Rhea" id="RHEA-COMP:9679"/>
        <dbReference type="ChEBI" id="CHEBI:30616"/>
        <dbReference type="ChEBI" id="CHEBI:33019"/>
        <dbReference type="ChEBI" id="CHEBI:35235"/>
        <dbReference type="ChEBI" id="CHEBI:78442"/>
        <dbReference type="ChEBI" id="CHEBI:78517"/>
        <dbReference type="ChEBI" id="CHEBI:456215"/>
        <dbReference type="EC" id="6.1.1.16"/>
    </reaction>
</comment>
<evidence type="ECO:0000256" key="10">
    <source>
        <dbReference type="ARBA" id="ARBA00022917"/>
    </source>
</evidence>
<dbReference type="InterPro" id="IPR009080">
    <property type="entry name" value="tRNAsynth_Ia_anticodon-bd"/>
</dbReference>
<keyword evidence="5 13" id="KW-0436">Ligase</keyword>
<dbReference type="RefSeq" id="WP_211845812.1">
    <property type="nucleotide sequence ID" value="NZ_JAAEDL010000005.1"/>
</dbReference>
<dbReference type="Pfam" id="PF23493">
    <property type="entry name" value="CysS_C"/>
    <property type="match status" value="1"/>
</dbReference>
<evidence type="ECO:0000259" key="14">
    <source>
        <dbReference type="Pfam" id="PF01406"/>
    </source>
</evidence>
<feature type="short sequence motif" description="'KMSKS' region" evidence="13">
    <location>
        <begin position="268"/>
        <end position="272"/>
    </location>
</feature>
<comment type="cofactor">
    <cofactor evidence="13">
        <name>Zn(2+)</name>
        <dbReference type="ChEBI" id="CHEBI:29105"/>
    </cofactor>
    <text evidence="13">Binds 1 zinc ion per subunit.</text>
</comment>
<dbReference type="GO" id="GO:0005524">
    <property type="term" value="F:ATP binding"/>
    <property type="evidence" value="ECO:0007669"/>
    <property type="project" value="UniProtKB-UniRule"/>
</dbReference>
<dbReference type="InterPro" id="IPR056411">
    <property type="entry name" value="CysS_C"/>
</dbReference>
<evidence type="ECO:0000259" key="15">
    <source>
        <dbReference type="Pfam" id="PF23493"/>
    </source>
</evidence>
<feature type="domain" description="tRNA synthetases class I catalytic" evidence="14">
    <location>
        <begin position="17"/>
        <end position="317"/>
    </location>
</feature>
<dbReference type="InterPro" id="IPR014729">
    <property type="entry name" value="Rossmann-like_a/b/a_fold"/>
</dbReference>
<keyword evidence="4 13" id="KW-0963">Cytoplasm</keyword>
<evidence type="ECO:0000256" key="12">
    <source>
        <dbReference type="ARBA" id="ARBA00047398"/>
    </source>
</evidence>
<feature type="binding site" evidence="13">
    <location>
        <position position="239"/>
    </location>
    <ligand>
        <name>Zn(2+)</name>
        <dbReference type="ChEBI" id="CHEBI:29105"/>
    </ligand>
</feature>
<keyword evidence="17" id="KW-1185">Reference proteome</keyword>
<evidence type="ECO:0000313" key="16">
    <source>
        <dbReference type="EMBL" id="MBR0680284.1"/>
    </source>
</evidence>
<evidence type="ECO:0000256" key="2">
    <source>
        <dbReference type="ARBA" id="ARBA00005594"/>
    </source>
</evidence>
<comment type="subunit">
    <text evidence="3 13">Monomer.</text>
</comment>
<dbReference type="InterPro" id="IPR024909">
    <property type="entry name" value="Cys-tRNA/MSH_ligase"/>
</dbReference>
<protein>
    <recommendedName>
        <fullName evidence="13">Cysteine--tRNA ligase</fullName>
        <ecNumber evidence="13">6.1.1.16</ecNumber>
    </recommendedName>
    <alternativeName>
        <fullName evidence="13">Cysteinyl-tRNA synthetase</fullName>
        <shortName evidence="13">CysRS</shortName>
    </alternativeName>
</protein>
<dbReference type="CDD" id="cd00672">
    <property type="entry name" value="CysRS_core"/>
    <property type="match status" value="1"/>
</dbReference>
<evidence type="ECO:0000256" key="7">
    <source>
        <dbReference type="ARBA" id="ARBA00022741"/>
    </source>
</evidence>
<organism evidence="16 17">
    <name type="scientific">Neoroseomonas eburnea</name>
    <dbReference type="NCBI Taxonomy" id="1346889"/>
    <lineage>
        <taxon>Bacteria</taxon>
        <taxon>Pseudomonadati</taxon>
        <taxon>Pseudomonadota</taxon>
        <taxon>Alphaproteobacteria</taxon>
        <taxon>Acetobacterales</taxon>
        <taxon>Acetobacteraceae</taxon>
        <taxon>Neoroseomonas</taxon>
    </lineage>
</organism>
<keyword evidence="6 13" id="KW-0479">Metal-binding</keyword>
<evidence type="ECO:0000256" key="11">
    <source>
        <dbReference type="ARBA" id="ARBA00023146"/>
    </source>
</evidence>